<protein>
    <submittedName>
        <fullName evidence="1">Uncharacterized protein</fullName>
    </submittedName>
</protein>
<organism evidence="1 2">
    <name type="scientific">Candidatus Coprovicinus avistercoris</name>
    <dbReference type="NCBI Taxonomy" id="2840754"/>
    <lineage>
        <taxon>Bacteria</taxon>
        <taxon>Bacillati</taxon>
        <taxon>Actinomycetota</taxon>
        <taxon>Coriobacteriia</taxon>
        <taxon>Coriobacteriales</taxon>
        <taxon>Coriobacteriaceae</taxon>
        <taxon>Coriobacteriaceae incertae sedis</taxon>
        <taxon>Candidatus Coprovicinus</taxon>
    </lineage>
</organism>
<name>A0A9D1HY53_9ACTN</name>
<accession>A0A9D1HY53</accession>
<evidence type="ECO:0000313" key="1">
    <source>
        <dbReference type="EMBL" id="HIU23400.1"/>
    </source>
</evidence>
<proteinExistence type="predicted"/>
<evidence type="ECO:0000313" key="2">
    <source>
        <dbReference type="Proteomes" id="UP000824078"/>
    </source>
</evidence>
<sequence>MYEVGRAKIECWDTDGFRRGSKVDFEQNGSQIIATSNGYTIGEVPLECVNIIEDLGIENIQAEIKVIGFGYVEIALYDSSRIDDISGVEYPEAVLRGADGEIRLYSNFAIYLKDSGESERKELNSVVARVESGEEASSRITVTRMLLVGIFSLAIKKNRGGEKFLTLEGPDFLWALECSKAQTNDAVRFAVKVNDKVKQLGTITTHHMEGLASKDGRLHAAVFERDSSGESESLALMKSKTSEVESLFEKIQSSGYEIVEASYDGTQLFVTYK</sequence>
<dbReference type="AlphaFoldDB" id="A0A9D1HY53"/>
<comment type="caution">
    <text evidence="1">The sequence shown here is derived from an EMBL/GenBank/DDBJ whole genome shotgun (WGS) entry which is preliminary data.</text>
</comment>
<dbReference type="EMBL" id="DVMQ01000003">
    <property type="protein sequence ID" value="HIU23400.1"/>
    <property type="molecule type" value="Genomic_DNA"/>
</dbReference>
<reference evidence="1" key="2">
    <citation type="journal article" date="2021" name="PeerJ">
        <title>Extensive microbial diversity within the chicken gut microbiome revealed by metagenomics and culture.</title>
        <authorList>
            <person name="Gilroy R."/>
            <person name="Ravi A."/>
            <person name="Getino M."/>
            <person name="Pursley I."/>
            <person name="Horton D.L."/>
            <person name="Alikhan N.F."/>
            <person name="Baker D."/>
            <person name="Gharbi K."/>
            <person name="Hall N."/>
            <person name="Watson M."/>
            <person name="Adriaenssens E.M."/>
            <person name="Foster-Nyarko E."/>
            <person name="Jarju S."/>
            <person name="Secka A."/>
            <person name="Antonio M."/>
            <person name="Oren A."/>
            <person name="Chaudhuri R.R."/>
            <person name="La Ragione R."/>
            <person name="Hildebrand F."/>
            <person name="Pallen M.J."/>
        </authorList>
    </citation>
    <scope>NUCLEOTIDE SEQUENCE</scope>
    <source>
        <strain evidence="1">ChiHjej12B11-29160</strain>
    </source>
</reference>
<gene>
    <name evidence="1" type="ORF">IAD17_00530</name>
</gene>
<reference evidence="1" key="1">
    <citation type="submission" date="2020-10" db="EMBL/GenBank/DDBJ databases">
        <authorList>
            <person name="Gilroy R."/>
        </authorList>
    </citation>
    <scope>NUCLEOTIDE SEQUENCE</scope>
    <source>
        <strain evidence="1">ChiHjej12B11-29160</strain>
    </source>
</reference>
<dbReference type="Proteomes" id="UP000824078">
    <property type="component" value="Unassembled WGS sequence"/>
</dbReference>